<reference evidence="3 4" key="1">
    <citation type="journal article" date="2017" name="ISME J.">
        <title>An acid-tolerant ammonia-oxidizing ?-proteobacterium from soil.</title>
        <authorList>
            <person name="Hayatsu M."/>
            <person name="Tago K."/>
            <person name="Uchiyama I."/>
            <person name="Toyoda A."/>
            <person name="Wang Y."/>
            <person name="Shimomura Y."/>
            <person name="Okubo T."/>
            <person name="Kurisu F."/>
            <person name="Hirono Y."/>
            <person name="Nonaka K."/>
            <person name="Akiyama H."/>
            <person name="Itoh T."/>
            <person name="Takami H."/>
        </authorList>
    </citation>
    <scope>NUCLEOTIDE SEQUENCE [LARGE SCALE GENOMIC DNA]</scope>
    <source>
        <strain evidence="3 4">TAO100</strain>
    </source>
</reference>
<dbReference type="CDD" id="cd00291">
    <property type="entry name" value="SirA_YedF_YeeD"/>
    <property type="match status" value="1"/>
</dbReference>
<comment type="similarity">
    <text evidence="1">Belongs to the sulfur carrier protein TusA family.</text>
</comment>
<dbReference type="Gene3D" id="3.30.110.40">
    <property type="entry name" value="TusA-like domain"/>
    <property type="match status" value="1"/>
</dbReference>
<dbReference type="EMBL" id="AP014836">
    <property type="protein sequence ID" value="BAW79720.1"/>
    <property type="molecule type" value="Genomic_DNA"/>
</dbReference>
<dbReference type="OrthoDB" id="9797551at2"/>
<dbReference type="InterPro" id="IPR036868">
    <property type="entry name" value="TusA-like_sf"/>
</dbReference>
<dbReference type="Pfam" id="PF01206">
    <property type="entry name" value="TusA"/>
    <property type="match status" value="1"/>
</dbReference>
<dbReference type="KEGG" id="ntt:TAO_0350"/>
<dbReference type="AlphaFoldDB" id="A0A1Q2SKS3"/>
<organism evidence="3 4">
    <name type="scientific">Candidatus Nitrosoglobus terrae</name>
    <dbReference type="NCBI Taxonomy" id="1630141"/>
    <lineage>
        <taxon>Bacteria</taxon>
        <taxon>Pseudomonadati</taxon>
        <taxon>Pseudomonadota</taxon>
        <taxon>Gammaproteobacteria</taxon>
        <taxon>Chromatiales</taxon>
        <taxon>Chromatiaceae</taxon>
        <taxon>Candidatus Nitrosoglobus</taxon>
    </lineage>
</organism>
<dbReference type="RefSeq" id="WP_096526342.1">
    <property type="nucleotide sequence ID" value="NZ_AP014836.1"/>
</dbReference>
<evidence type="ECO:0000313" key="4">
    <source>
        <dbReference type="Proteomes" id="UP000243679"/>
    </source>
</evidence>
<evidence type="ECO:0000313" key="3">
    <source>
        <dbReference type="EMBL" id="BAW79720.1"/>
    </source>
</evidence>
<sequence length="81" mass="9126">MPSNYDAELDAMGLACPLPVLRIRKALAVLSENQILYVIATDPGSLKDIQAFSRITKNELLEAYETEGKYHFIIRKRVSTN</sequence>
<evidence type="ECO:0000259" key="2">
    <source>
        <dbReference type="PROSITE" id="PS01148"/>
    </source>
</evidence>
<evidence type="ECO:0000256" key="1">
    <source>
        <dbReference type="ARBA" id="ARBA00008984"/>
    </source>
</evidence>
<dbReference type="InterPro" id="IPR001455">
    <property type="entry name" value="TusA-like"/>
</dbReference>
<proteinExistence type="inferred from homology"/>
<dbReference type="PANTHER" id="PTHR33279">
    <property type="entry name" value="SULFUR CARRIER PROTEIN YEDF-RELATED"/>
    <property type="match status" value="1"/>
</dbReference>
<name>A0A1Q2SKS3_9GAMM</name>
<protein>
    <submittedName>
        <fullName evidence="3">SirA family protein</fullName>
    </submittedName>
</protein>
<feature type="domain" description="UPF0033" evidence="2">
    <location>
        <begin position="9"/>
        <end position="33"/>
    </location>
</feature>
<dbReference type="PROSITE" id="PS01148">
    <property type="entry name" value="UPF0033"/>
    <property type="match status" value="1"/>
</dbReference>
<accession>A0A1Q2SKS3</accession>
<dbReference type="PANTHER" id="PTHR33279:SF6">
    <property type="entry name" value="SULFUR CARRIER PROTEIN YEDF-RELATED"/>
    <property type="match status" value="1"/>
</dbReference>
<keyword evidence="4" id="KW-1185">Reference proteome</keyword>
<dbReference type="Proteomes" id="UP000243679">
    <property type="component" value="Chromosome"/>
</dbReference>
<gene>
    <name evidence="3" type="ORF">TAO_0350</name>
</gene>
<dbReference type="SUPFAM" id="SSF64307">
    <property type="entry name" value="SirA-like"/>
    <property type="match status" value="1"/>
</dbReference>